<organism evidence="2 3">
    <name type="scientific">Ephemeroptericola cinctiostellae</name>
    <dbReference type="NCBI Taxonomy" id="2268024"/>
    <lineage>
        <taxon>Bacteria</taxon>
        <taxon>Pseudomonadati</taxon>
        <taxon>Pseudomonadota</taxon>
        <taxon>Betaproteobacteria</taxon>
        <taxon>Burkholderiales</taxon>
        <taxon>Burkholderiaceae</taxon>
        <taxon>Ephemeroptericola</taxon>
    </lineage>
</organism>
<sequence length="81" mass="8293">MSAHKQMMATALAGLLVLGMTGTAHAANNEKCFGIAAAGKNDCASKMGAHSCAGQSTRDNDPAEWKYVEKGTCSSLGGKTM</sequence>
<dbReference type="AlphaFoldDB" id="A0A345D7P5"/>
<reference evidence="3" key="1">
    <citation type="submission" date="2018-07" db="EMBL/GenBank/DDBJ databases">
        <authorList>
            <person name="Kim H."/>
        </authorList>
    </citation>
    <scope>NUCLEOTIDE SEQUENCE [LARGE SCALE GENOMIC DNA]</scope>
    <source>
        <strain evidence="3">F02</strain>
    </source>
</reference>
<keyword evidence="3" id="KW-1185">Reference proteome</keyword>
<evidence type="ECO:0000313" key="3">
    <source>
        <dbReference type="Proteomes" id="UP000252182"/>
    </source>
</evidence>
<evidence type="ECO:0000256" key="1">
    <source>
        <dbReference type="SAM" id="SignalP"/>
    </source>
</evidence>
<protein>
    <submittedName>
        <fullName evidence="2">Uncharacterized protein</fullName>
    </submittedName>
</protein>
<dbReference type="Proteomes" id="UP000252182">
    <property type="component" value="Chromosome"/>
</dbReference>
<dbReference type="InterPro" id="IPR018740">
    <property type="entry name" value="DUF2282_membr"/>
</dbReference>
<accession>A0A345D7P5</accession>
<name>A0A345D7P5_9BURK</name>
<keyword evidence="1" id="KW-0732">Signal</keyword>
<gene>
    <name evidence="2" type="ORF">DTO96_100086</name>
</gene>
<proteinExistence type="predicted"/>
<dbReference type="OrthoDB" id="1551288at2"/>
<dbReference type="RefSeq" id="WP_114561691.1">
    <property type="nucleotide sequence ID" value="NZ_CP031124.1"/>
</dbReference>
<feature type="chain" id="PRO_5016889372" evidence="1">
    <location>
        <begin position="27"/>
        <end position="81"/>
    </location>
</feature>
<dbReference type="Pfam" id="PF10048">
    <property type="entry name" value="DUF2282"/>
    <property type="match status" value="1"/>
</dbReference>
<feature type="signal peptide" evidence="1">
    <location>
        <begin position="1"/>
        <end position="26"/>
    </location>
</feature>
<evidence type="ECO:0000313" key="2">
    <source>
        <dbReference type="EMBL" id="AXF84383.1"/>
    </source>
</evidence>
<dbReference type="EMBL" id="CP031124">
    <property type="protein sequence ID" value="AXF84383.1"/>
    <property type="molecule type" value="Genomic_DNA"/>
</dbReference>
<dbReference type="KEGG" id="hyf:DTO96_100086"/>